<dbReference type="InterPro" id="IPR014036">
    <property type="entry name" value="DeoR-like_C"/>
</dbReference>
<dbReference type="RefSeq" id="WP_353647549.1">
    <property type="nucleotide sequence ID" value="NZ_CP159218.1"/>
</dbReference>
<dbReference type="InterPro" id="IPR037171">
    <property type="entry name" value="NagB/RpiA_transferase-like"/>
</dbReference>
<dbReference type="SUPFAM" id="SSF100950">
    <property type="entry name" value="NagB/RpiA/CoA transferase-like"/>
    <property type="match status" value="1"/>
</dbReference>
<dbReference type="Pfam" id="PF00455">
    <property type="entry name" value="DeoRC"/>
    <property type="match status" value="1"/>
</dbReference>
<dbReference type="PROSITE" id="PS51000">
    <property type="entry name" value="HTH_DEOR_2"/>
    <property type="match status" value="1"/>
</dbReference>
<dbReference type="SUPFAM" id="SSF46785">
    <property type="entry name" value="Winged helix' DNA-binding domain"/>
    <property type="match status" value="1"/>
</dbReference>
<dbReference type="InterPro" id="IPR018356">
    <property type="entry name" value="Tscrpt_reg_HTH_DeoR_CS"/>
</dbReference>
<evidence type="ECO:0000256" key="3">
    <source>
        <dbReference type="ARBA" id="ARBA00023163"/>
    </source>
</evidence>
<dbReference type="PROSITE" id="PS00894">
    <property type="entry name" value="HTH_DEOR_1"/>
    <property type="match status" value="1"/>
</dbReference>
<dbReference type="InterPro" id="IPR050313">
    <property type="entry name" value="Carb_Metab_HTH_regulators"/>
</dbReference>
<organism evidence="5">
    <name type="scientific">Nakamurella sp. A5-74</name>
    <dbReference type="NCBI Taxonomy" id="3158264"/>
    <lineage>
        <taxon>Bacteria</taxon>
        <taxon>Bacillati</taxon>
        <taxon>Actinomycetota</taxon>
        <taxon>Actinomycetes</taxon>
        <taxon>Nakamurellales</taxon>
        <taxon>Nakamurellaceae</taxon>
        <taxon>Nakamurella</taxon>
    </lineage>
</organism>
<proteinExistence type="predicted"/>
<reference evidence="5" key="1">
    <citation type="submission" date="2024-05" db="EMBL/GenBank/DDBJ databases">
        <authorList>
            <person name="Cai S.Y."/>
            <person name="Jin L.M."/>
            <person name="Li H.R."/>
        </authorList>
    </citation>
    <scope>NUCLEOTIDE SEQUENCE</scope>
    <source>
        <strain evidence="5">A5-74</strain>
    </source>
</reference>
<dbReference type="InterPro" id="IPR001034">
    <property type="entry name" value="DeoR_HTH"/>
</dbReference>
<dbReference type="GO" id="GO:0003677">
    <property type="term" value="F:DNA binding"/>
    <property type="evidence" value="ECO:0007669"/>
    <property type="project" value="UniProtKB-KW"/>
</dbReference>
<gene>
    <name evidence="5" type="ORF">ABLG96_11610</name>
</gene>
<dbReference type="EMBL" id="CP159218">
    <property type="protein sequence ID" value="XCG61933.1"/>
    <property type="molecule type" value="Genomic_DNA"/>
</dbReference>
<dbReference type="SMART" id="SM01134">
    <property type="entry name" value="DeoRC"/>
    <property type="match status" value="1"/>
</dbReference>
<feature type="domain" description="HTH deoR-type" evidence="4">
    <location>
        <begin position="3"/>
        <end position="58"/>
    </location>
</feature>
<dbReference type="GO" id="GO:0003700">
    <property type="term" value="F:DNA-binding transcription factor activity"/>
    <property type="evidence" value="ECO:0007669"/>
    <property type="project" value="InterPro"/>
</dbReference>
<dbReference type="Pfam" id="PF08220">
    <property type="entry name" value="HTH_DeoR"/>
    <property type="match status" value="1"/>
</dbReference>
<evidence type="ECO:0000259" key="4">
    <source>
        <dbReference type="PROSITE" id="PS51000"/>
    </source>
</evidence>
<evidence type="ECO:0000256" key="2">
    <source>
        <dbReference type="ARBA" id="ARBA00023125"/>
    </source>
</evidence>
<evidence type="ECO:0000313" key="5">
    <source>
        <dbReference type="EMBL" id="XCG61933.1"/>
    </source>
</evidence>
<dbReference type="InterPro" id="IPR036390">
    <property type="entry name" value="WH_DNA-bd_sf"/>
</dbReference>
<dbReference type="PANTHER" id="PTHR30363:SF44">
    <property type="entry name" value="AGA OPERON TRANSCRIPTIONAL REPRESSOR-RELATED"/>
    <property type="match status" value="1"/>
</dbReference>
<keyword evidence="3" id="KW-0804">Transcription</keyword>
<dbReference type="AlphaFoldDB" id="A0AAU8DJ00"/>
<keyword evidence="1" id="KW-0805">Transcription regulation</keyword>
<dbReference type="PRINTS" id="PR00037">
    <property type="entry name" value="HTHLACR"/>
</dbReference>
<protein>
    <submittedName>
        <fullName evidence="5">DeoR/GlpR family DNA-binding transcription regulator</fullName>
    </submittedName>
</protein>
<evidence type="ECO:0000256" key="1">
    <source>
        <dbReference type="ARBA" id="ARBA00023015"/>
    </source>
</evidence>
<name>A0AAU8DJ00_9ACTN</name>
<dbReference type="SMART" id="SM00420">
    <property type="entry name" value="HTH_DEOR"/>
    <property type="match status" value="1"/>
</dbReference>
<dbReference type="PANTHER" id="PTHR30363">
    <property type="entry name" value="HTH-TYPE TRANSCRIPTIONAL REGULATOR SRLR-RELATED"/>
    <property type="match status" value="1"/>
</dbReference>
<dbReference type="Gene3D" id="3.40.50.1360">
    <property type="match status" value="1"/>
</dbReference>
<accession>A0AAU8DJ00</accession>
<sequence>MGPHDRWTALLDILGRDGRLDVGEAAGELNVSAATIRRDLDHLAGQQLLTRTRGGAAQASVAYDLPLRYKSGRNIEQKARIGAATVALIRPGSVVAINGGTTTSEVARALVTVPATPSMDAGGQVFTVVTNALNIANDLAVRRTIKLVVTGGVARPSSYELIGPLAEPGLSKLHLDYTVLGVDGFDLTVGATAHHEGEAAVNAMMVAQASSVIVVADATKLGERSFAVICAASEVTTLVTDDAADPKIVDAFREAGVEVILA</sequence>
<keyword evidence="2 5" id="KW-0238">DNA-binding</keyword>